<organism evidence="3 5">
    <name type="scientific">Legionella moravica</name>
    <dbReference type="NCBI Taxonomy" id="39962"/>
    <lineage>
        <taxon>Bacteria</taxon>
        <taxon>Pseudomonadati</taxon>
        <taxon>Pseudomonadota</taxon>
        <taxon>Gammaproteobacteria</taxon>
        <taxon>Legionellales</taxon>
        <taxon>Legionellaceae</taxon>
        <taxon>Legionella</taxon>
    </lineage>
</organism>
<dbReference type="EMBL" id="UGOG01000001">
    <property type="protein sequence ID" value="STX62718.1"/>
    <property type="molecule type" value="Genomic_DNA"/>
</dbReference>
<dbReference type="Proteomes" id="UP000054985">
    <property type="component" value="Unassembled WGS sequence"/>
</dbReference>
<evidence type="ECO:0000313" key="3">
    <source>
        <dbReference type="EMBL" id="STX62718.1"/>
    </source>
</evidence>
<evidence type="ECO:0000313" key="5">
    <source>
        <dbReference type="Proteomes" id="UP000254040"/>
    </source>
</evidence>
<gene>
    <name evidence="2" type="ORF">Lmor_1017</name>
    <name evidence="3" type="ORF">NCTC12239_01657</name>
</gene>
<keyword evidence="4" id="KW-1185">Reference proteome</keyword>
<accession>A0A378JZ97</accession>
<reference evidence="3 5" key="2">
    <citation type="submission" date="2018-06" db="EMBL/GenBank/DDBJ databases">
        <authorList>
            <consortium name="Pathogen Informatics"/>
            <person name="Doyle S."/>
        </authorList>
    </citation>
    <scope>NUCLEOTIDE SEQUENCE [LARGE SCALE GENOMIC DNA]</scope>
    <source>
        <strain evidence="3 5">NCTC12239</strain>
    </source>
</reference>
<dbReference type="EMBL" id="LNYN01000014">
    <property type="protein sequence ID" value="KTD35570.1"/>
    <property type="molecule type" value="Genomic_DNA"/>
</dbReference>
<feature type="compositionally biased region" description="Low complexity" evidence="1">
    <location>
        <begin position="65"/>
        <end position="84"/>
    </location>
</feature>
<reference evidence="2 4" key="1">
    <citation type="submission" date="2015-11" db="EMBL/GenBank/DDBJ databases">
        <title>Genomic analysis of 38 Legionella species identifies large and diverse effector repertoires.</title>
        <authorList>
            <person name="Burstein D."/>
            <person name="Amaro F."/>
            <person name="Zusman T."/>
            <person name="Lifshitz Z."/>
            <person name="Cohen O."/>
            <person name="Gilbert J.A."/>
            <person name="Pupko T."/>
            <person name="Shuman H.A."/>
            <person name="Segal G."/>
        </authorList>
    </citation>
    <scope>NUCLEOTIDE SEQUENCE [LARGE SCALE GENOMIC DNA]</scope>
    <source>
        <strain evidence="2 4">ATCC 43877</strain>
    </source>
</reference>
<evidence type="ECO:0000313" key="2">
    <source>
        <dbReference type="EMBL" id="KTD35570.1"/>
    </source>
</evidence>
<dbReference type="Proteomes" id="UP000254040">
    <property type="component" value="Unassembled WGS sequence"/>
</dbReference>
<evidence type="ECO:0000313" key="4">
    <source>
        <dbReference type="Proteomes" id="UP000054985"/>
    </source>
</evidence>
<sequence>MDMSKQNYKKRSAFLINQSMIYVMKNKTANKHTDVSLQPSEELALDVIPVSSPPIESRDEPIDRSASSGIDSSQTSSSSYSPRFFHSDTANSVSRASEHTQTSDDVRPYGKV</sequence>
<feature type="compositionally biased region" description="Basic and acidic residues" evidence="1">
    <location>
        <begin position="96"/>
        <end position="112"/>
    </location>
</feature>
<protein>
    <submittedName>
        <fullName evidence="3">Uncharacterized protein</fullName>
    </submittedName>
</protein>
<evidence type="ECO:0000256" key="1">
    <source>
        <dbReference type="SAM" id="MobiDB-lite"/>
    </source>
</evidence>
<name>A0A378JZ97_9GAMM</name>
<dbReference type="AlphaFoldDB" id="A0A378JZ97"/>
<proteinExistence type="predicted"/>
<feature type="region of interest" description="Disordered" evidence="1">
    <location>
        <begin position="46"/>
        <end position="112"/>
    </location>
</feature>